<accession>G7YL86</accession>
<dbReference type="AlphaFoldDB" id="G7YL86"/>
<reference evidence="1" key="1">
    <citation type="journal article" date="2011" name="Genome Biol.">
        <title>The draft genome of the carcinogenic human liver fluke Clonorchis sinensis.</title>
        <authorList>
            <person name="Wang X."/>
            <person name="Chen W."/>
            <person name="Huang Y."/>
            <person name="Sun J."/>
            <person name="Men J."/>
            <person name="Liu H."/>
            <person name="Luo F."/>
            <person name="Guo L."/>
            <person name="Lv X."/>
            <person name="Deng C."/>
            <person name="Zhou C."/>
            <person name="Fan Y."/>
            <person name="Li X."/>
            <person name="Huang L."/>
            <person name="Hu Y."/>
            <person name="Liang C."/>
            <person name="Hu X."/>
            <person name="Xu J."/>
            <person name="Yu X."/>
        </authorList>
    </citation>
    <scope>NUCLEOTIDE SEQUENCE [LARGE SCALE GENOMIC DNA]</scope>
    <source>
        <strain evidence="1">Henan</strain>
    </source>
</reference>
<proteinExistence type="predicted"/>
<keyword evidence="2" id="KW-1185">Reference proteome</keyword>
<protein>
    <submittedName>
        <fullName evidence="1">Uncharacterized protein</fullName>
    </submittedName>
</protein>
<name>G7YL86_CLOSI</name>
<dbReference type="Proteomes" id="UP000008909">
    <property type="component" value="Unassembled WGS sequence"/>
</dbReference>
<evidence type="ECO:0000313" key="1">
    <source>
        <dbReference type="EMBL" id="GAA53717.1"/>
    </source>
</evidence>
<reference key="2">
    <citation type="submission" date="2011-10" db="EMBL/GenBank/DDBJ databases">
        <title>The genome and transcriptome sequence of Clonorchis sinensis provide insights into the carcinogenic liver fluke.</title>
        <authorList>
            <person name="Wang X."/>
            <person name="Huang Y."/>
            <person name="Chen W."/>
            <person name="Liu H."/>
            <person name="Guo L."/>
            <person name="Chen Y."/>
            <person name="Luo F."/>
            <person name="Zhou W."/>
            <person name="Sun J."/>
            <person name="Mao Q."/>
            <person name="Liang P."/>
            <person name="Zhou C."/>
            <person name="Tian Y."/>
            <person name="Men J."/>
            <person name="Lv X."/>
            <person name="Huang L."/>
            <person name="Zhou J."/>
            <person name="Hu Y."/>
            <person name="Li R."/>
            <person name="Zhang F."/>
            <person name="Lei H."/>
            <person name="Li X."/>
            <person name="Hu X."/>
            <person name="Liang C."/>
            <person name="Xu J."/>
            <person name="Wu Z."/>
            <person name="Yu X."/>
        </authorList>
    </citation>
    <scope>NUCLEOTIDE SEQUENCE</scope>
    <source>
        <strain>Henan</strain>
    </source>
</reference>
<evidence type="ECO:0000313" key="2">
    <source>
        <dbReference type="Proteomes" id="UP000008909"/>
    </source>
</evidence>
<dbReference type="EMBL" id="DF143570">
    <property type="protein sequence ID" value="GAA53717.1"/>
    <property type="molecule type" value="Genomic_DNA"/>
</dbReference>
<sequence length="332" mass="37796">MGNVKFAFSSFITVDTGMLIKPAMRCDTFKMQAKHIIMRMIKTVRLGHPGLASSSTSIPWKVLLSPNVRSFSPSFATFSLSRTTRLSLFDNFLMSSASLSVLGHRVPNTLMSLICRIKWVKQKLTFKDLRYTDFHPVSSIGQCRKDSKKRLSILSAGRCPTGSSVSSIRGPNHGHDCTSFSWQRAQTHQSCRLYLVGRERDGVLTRTLPSSWTERLLLKHSPEARLQKGAPRQFNVRPPTHSTDSRQNDVLMVQLRLFLKRLQISKLDEQYNHHQIRVFQTILACYDATESIPIALQSSIIKACPFTLWQQGEVLILKMRIFATEPDENDRE</sequence>
<gene>
    <name evidence="1" type="ORF">CLF_110877</name>
</gene>
<organism evidence="1 2">
    <name type="scientific">Clonorchis sinensis</name>
    <name type="common">Chinese liver fluke</name>
    <dbReference type="NCBI Taxonomy" id="79923"/>
    <lineage>
        <taxon>Eukaryota</taxon>
        <taxon>Metazoa</taxon>
        <taxon>Spiralia</taxon>
        <taxon>Lophotrochozoa</taxon>
        <taxon>Platyhelminthes</taxon>
        <taxon>Trematoda</taxon>
        <taxon>Digenea</taxon>
        <taxon>Opisthorchiida</taxon>
        <taxon>Opisthorchiata</taxon>
        <taxon>Opisthorchiidae</taxon>
        <taxon>Clonorchis</taxon>
    </lineage>
</organism>